<comment type="function">
    <text evidence="1">Involved in a late step of protoheme IX synthesis.</text>
</comment>
<comment type="subcellular location">
    <subcellularLocation>
        <location evidence="2">Cell inner membrane</location>
        <topology evidence="2">Multi-pass membrane protein</topology>
    </subcellularLocation>
</comment>
<reference evidence="13" key="1">
    <citation type="journal article" date="2019" name="Int. J. Syst. Evol. Microbiol.">
        <title>The Global Catalogue of Microorganisms (GCM) 10K type strain sequencing project: providing services to taxonomists for standard genome sequencing and annotation.</title>
        <authorList>
            <consortium name="The Broad Institute Genomics Platform"/>
            <consortium name="The Broad Institute Genome Sequencing Center for Infectious Disease"/>
            <person name="Wu L."/>
            <person name="Ma J."/>
        </authorList>
    </citation>
    <scope>NUCLEOTIDE SEQUENCE [LARGE SCALE GENOMIC DNA]</scope>
    <source>
        <strain evidence="13">CGMCC 1.15339</strain>
    </source>
</reference>
<comment type="caution">
    <text evidence="12">The sequence shown here is derived from an EMBL/GenBank/DDBJ whole genome shotgun (WGS) entry which is preliminary data.</text>
</comment>
<evidence type="ECO:0000313" key="12">
    <source>
        <dbReference type="EMBL" id="GGB70991.1"/>
    </source>
</evidence>
<evidence type="ECO:0000256" key="5">
    <source>
        <dbReference type="ARBA" id="ARBA00022519"/>
    </source>
</evidence>
<dbReference type="NCBIfam" id="TIGR00540">
    <property type="entry name" value="TPR_hemY_coli"/>
    <property type="match status" value="1"/>
</dbReference>
<feature type="transmembrane region" description="Helical" evidence="10">
    <location>
        <begin position="6"/>
        <end position="30"/>
    </location>
</feature>
<dbReference type="SUPFAM" id="SSF48452">
    <property type="entry name" value="TPR-like"/>
    <property type="match status" value="1"/>
</dbReference>
<proteinExistence type="predicted"/>
<evidence type="ECO:0000256" key="1">
    <source>
        <dbReference type="ARBA" id="ARBA00002962"/>
    </source>
</evidence>
<feature type="domain" description="HemY N-terminal" evidence="11">
    <location>
        <begin position="26"/>
        <end position="132"/>
    </location>
</feature>
<keyword evidence="6 10" id="KW-0812">Transmembrane</keyword>
<evidence type="ECO:0000256" key="6">
    <source>
        <dbReference type="ARBA" id="ARBA00022692"/>
    </source>
</evidence>
<dbReference type="InterPro" id="IPR005254">
    <property type="entry name" value="Heme_biosyn_assoc_TPR_pro"/>
</dbReference>
<dbReference type="InterPro" id="IPR011990">
    <property type="entry name" value="TPR-like_helical_dom_sf"/>
</dbReference>
<evidence type="ECO:0000256" key="10">
    <source>
        <dbReference type="SAM" id="Phobius"/>
    </source>
</evidence>
<keyword evidence="7 10" id="KW-1133">Transmembrane helix</keyword>
<dbReference type="EMBL" id="BMII01000034">
    <property type="protein sequence ID" value="GGB70991.1"/>
    <property type="molecule type" value="Genomic_DNA"/>
</dbReference>
<keyword evidence="9" id="KW-0627">Porphyrin biosynthesis</keyword>
<gene>
    <name evidence="12" type="primary">hemY</name>
    <name evidence="12" type="ORF">GCM10011607_34360</name>
</gene>
<accession>A0ABQ1JNB2</accession>
<keyword evidence="13" id="KW-1185">Reference proteome</keyword>
<keyword evidence="5" id="KW-0997">Cell inner membrane</keyword>
<evidence type="ECO:0000256" key="7">
    <source>
        <dbReference type="ARBA" id="ARBA00022989"/>
    </source>
</evidence>
<evidence type="ECO:0000256" key="2">
    <source>
        <dbReference type="ARBA" id="ARBA00004429"/>
    </source>
</evidence>
<dbReference type="Proteomes" id="UP000617555">
    <property type="component" value="Unassembled WGS sequence"/>
</dbReference>
<dbReference type="Gene3D" id="1.25.40.10">
    <property type="entry name" value="Tetratricopeptide repeat domain"/>
    <property type="match status" value="1"/>
</dbReference>
<evidence type="ECO:0000313" key="13">
    <source>
        <dbReference type="Proteomes" id="UP000617555"/>
    </source>
</evidence>
<sequence length="389" mass="43602">MIKTLVYVLLILIGLCISPLIIGQSGYVYIAIGEYQIETSLVAAIVGLIVFYFMLQLAEWLLVLLLNIILSSRYLPEKWRKKAAKKYTLAGALAIAEEDWPAAEIAMAKGAKQGEIPLLNLFAAARAAHYQGKTTARDHYLTQAEKNPIAKIAVDTSRARYFIKQGELAKARAIVDKLSPTSKSSTPVLKLAVDLYQQQQDWSALKLILPIIAKRKVLEEDELESLSTKTNTTLLMDAAKTSEAELEKCWQWLSKDERKQDELVIAYAHGLNILKLHDKALKILYKRLKTAPTPVLFSALPDLINADDIDIRQLIDRLETTHANDVNYQTCLAKLAMQQRNAKQAKEHWQNVCRIAPSHQSWLALAQVQDQLGENTSAAQSYRNAAIKI</sequence>
<evidence type="ECO:0000256" key="4">
    <source>
        <dbReference type="ARBA" id="ARBA00022475"/>
    </source>
</evidence>
<evidence type="ECO:0000259" key="11">
    <source>
        <dbReference type="Pfam" id="PF07219"/>
    </source>
</evidence>
<dbReference type="RefSeq" id="WP_188740540.1">
    <property type="nucleotide sequence ID" value="NZ_BMII01000034.1"/>
</dbReference>
<keyword evidence="4" id="KW-1003">Cell membrane</keyword>
<protein>
    <submittedName>
        <fullName evidence="12">Heme biosynthesis protein HemY</fullName>
    </submittedName>
</protein>
<name>A0ABQ1JNB2_9GAMM</name>
<organism evidence="12 13">
    <name type="scientific">Shewanella inventionis</name>
    <dbReference type="NCBI Taxonomy" id="1738770"/>
    <lineage>
        <taxon>Bacteria</taxon>
        <taxon>Pseudomonadati</taxon>
        <taxon>Pseudomonadota</taxon>
        <taxon>Gammaproteobacteria</taxon>
        <taxon>Alteromonadales</taxon>
        <taxon>Shewanellaceae</taxon>
        <taxon>Shewanella</taxon>
    </lineage>
</organism>
<dbReference type="InterPro" id="IPR010817">
    <property type="entry name" value="HemY_N"/>
</dbReference>
<evidence type="ECO:0000256" key="9">
    <source>
        <dbReference type="ARBA" id="ARBA00023244"/>
    </source>
</evidence>
<feature type="transmembrane region" description="Helical" evidence="10">
    <location>
        <begin position="37"/>
        <end position="54"/>
    </location>
</feature>
<evidence type="ECO:0000256" key="3">
    <source>
        <dbReference type="ARBA" id="ARBA00004744"/>
    </source>
</evidence>
<dbReference type="Pfam" id="PF07219">
    <property type="entry name" value="HemY_N"/>
    <property type="match status" value="1"/>
</dbReference>
<keyword evidence="8 10" id="KW-0472">Membrane</keyword>
<comment type="pathway">
    <text evidence="3">Porphyrin-containing compound metabolism; protoheme biosynthesis.</text>
</comment>
<evidence type="ECO:0000256" key="8">
    <source>
        <dbReference type="ARBA" id="ARBA00023136"/>
    </source>
</evidence>